<gene>
    <name evidence="3" type="ORF">METBIDRAFT_79376</name>
</gene>
<name>A0A1A0H7W4_9ASCO</name>
<protein>
    <submittedName>
        <fullName evidence="3">Uncharacterized protein</fullName>
    </submittedName>
</protein>
<evidence type="ECO:0000256" key="2">
    <source>
        <dbReference type="SAM" id="MobiDB-lite"/>
    </source>
</evidence>
<feature type="compositionally biased region" description="Basic and acidic residues" evidence="2">
    <location>
        <begin position="43"/>
        <end position="53"/>
    </location>
</feature>
<dbReference type="PANTHER" id="PTHR15243:SF0">
    <property type="entry name" value="SERINE_THREONINE-PROTEIN KINASE 19"/>
    <property type="match status" value="1"/>
</dbReference>
<dbReference type="EMBL" id="LXTC01000005">
    <property type="protein sequence ID" value="OBA20075.1"/>
    <property type="molecule type" value="Genomic_DNA"/>
</dbReference>
<dbReference type="GeneID" id="30032029"/>
<dbReference type="Pfam" id="PF10494">
    <property type="entry name" value="Stk19"/>
    <property type="match status" value="1"/>
</dbReference>
<keyword evidence="4" id="KW-1185">Reference proteome</keyword>
<comment type="caution">
    <text evidence="3">The sequence shown here is derived from an EMBL/GenBank/DDBJ whole genome shotgun (WGS) entry which is preliminary data.</text>
</comment>
<proteinExistence type="inferred from homology"/>
<feature type="compositionally biased region" description="Polar residues" evidence="2">
    <location>
        <begin position="1"/>
        <end position="22"/>
    </location>
</feature>
<accession>A0A1A0H7W4</accession>
<dbReference type="Proteomes" id="UP000092555">
    <property type="component" value="Unassembled WGS sequence"/>
</dbReference>
<dbReference type="GO" id="GO:0046579">
    <property type="term" value="P:positive regulation of Ras protein signal transduction"/>
    <property type="evidence" value="ECO:0007669"/>
    <property type="project" value="TreeGrafter"/>
</dbReference>
<evidence type="ECO:0000256" key="1">
    <source>
        <dbReference type="ARBA" id="ARBA00093458"/>
    </source>
</evidence>
<evidence type="ECO:0000313" key="3">
    <source>
        <dbReference type="EMBL" id="OBA20075.1"/>
    </source>
</evidence>
<feature type="region of interest" description="Disordered" evidence="2">
    <location>
        <begin position="1"/>
        <end position="53"/>
    </location>
</feature>
<sequence>MSLRSSAAQLSRIQKPGQNKKSLINPLYKKVNKNGSHGTKPGANEDKVSKKDPLEVSEHNIQMDFRLQDVSSIVKAINLVIRNQWAESTLCHDRYFSHEVKINSKTPSDLLFLLRGISMEGKADINKYRHLQLPTGGMLTVNQLYTLFESKGNTYVDRSLELFVRNSQVRKFIITNALPVILRTGKGGLNNQVTYGYENAEVVVNTEQYLNEISDTILQADTEVASIMAKFREHILNNPTALFVTNQDFSADELSSLVTTGFLTLTSNHHFEIDVHQYSIAYPRCGTFLKMINSGRTWLVKTLYKTTYKESLEENLFNKWEGKIMANFRKPFYGYDLLWILADAKGAGFIEAFNTPVGRGWRLTGKL</sequence>
<dbReference type="PANTHER" id="PTHR15243">
    <property type="entry name" value="SERINE/THREONINE-PROTEIN KINASE 19"/>
    <property type="match status" value="1"/>
</dbReference>
<reference evidence="3 4" key="1">
    <citation type="submission" date="2016-05" db="EMBL/GenBank/DDBJ databases">
        <title>Comparative genomics of biotechnologically important yeasts.</title>
        <authorList>
            <consortium name="DOE Joint Genome Institute"/>
            <person name="Riley R."/>
            <person name="Haridas S."/>
            <person name="Wolfe K.H."/>
            <person name="Lopes M.R."/>
            <person name="Hittinger C.T."/>
            <person name="Goker M."/>
            <person name="Salamov A."/>
            <person name="Wisecaver J."/>
            <person name="Long T.M."/>
            <person name="Aerts A.L."/>
            <person name="Barry K."/>
            <person name="Choi C."/>
            <person name="Clum A."/>
            <person name="Coughlan A.Y."/>
            <person name="Deshpande S."/>
            <person name="Douglass A.P."/>
            <person name="Hanson S.J."/>
            <person name="Klenk H.-P."/>
            <person name="LaButti K."/>
            <person name="Lapidus A."/>
            <person name="Lindquist E."/>
            <person name="Lipzen A."/>
            <person name="Meier-kolthoff J.P."/>
            <person name="Ohm R.A."/>
            <person name="Otillar R.P."/>
            <person name="Pangilinan J."/>
            <person name="Peng Y."/>
            <person name="Rokas A."/>
            <person name="Rosa C.A."/>
            <person name="Scheuner C."/>
            <person name="Sibirny A.A."/>
            <person name="Slot J.C."/>
            <person name="Stielow J.B."/>
            <person name="Sun H."/>
            <person name="Kurtzman C.P."/>
            <person name="Blackwell M."/>
            <person name="Grigoriev I.V."/>
            <person name="Jeffries T.W."/>
        </authorList>
    </citation>
    <scope>NUCLEOTIDE SEQUENCE [LARGE SCALE GENOMIC DNA]</scope>
    <source>
        <strain evidence="3 4">NRRL YB-4993</strain>
    </source>
</reference>
<dbReference type="RefSeq" id="XP_018710600.1">
    <property type="nucleotide sequence ID" value="XM_018859053.1"/>
</dbReference>
<dbReference type="AlphaFoldDB" id="A0A1A0H7W4"/>
<dbReference type="OrthoDB" id="3980126at2759"/>
<evidence type="ECO:0000313" key="4">
    <source>
        <dbReference type="Proteomes" id="UP000092555"/>
    </source>
</evidence>
<comment type="similarity">
    <text evidence="1">Belongs to the STK19 family.</text>
</comment>
<organism evidence="3 4">
    <name type="scientific">Metschnikowia bicuspidata var. bicuspidata NRRL YB-4993</name>
    <dbReference type="NCBI Taxonomy" id="869754"/>
    <lineage>
        <taxon>Eukaryota</taxon>
        <taxon>Fungi</taxon>
        <taxon>Dikarya</taxon>
        <taxon>Ascomycota</taxon>
        <taxon>Saccharomycotina</taxon>
        <taxon>Pichiomycetes</taxon>
        <taxon>Metschnikowiaceae</taxon>
        <taxon>Metschnikowia</taxon>
    </lineage>
</organism>
<dbReference type="InterPro" id="IPR018865">
    <property type="entry name" value="STK19-like"/>
</dbReference>